<dbReference type="PANTHER" id="PTHR13696:SF96">
    <property type="entry name" value="COBQ_COBB_MIND_PARA NUCLEOTIDE BINDING DOMAIN-CONTAINING PROTEIN"/>
    <property type="match status" value="1"/>
</dbReference>
<sequence length="220" mass="23751">MGAKIICVCNQKGGSGKTTIAMHLAGSLSLRRIKVLVVDGDDQGSAVEWAALAPEGIPFPSKVCSLAKAGRKIHQEIKKNFDDFDYIIVDCPPAADSPVAKSSLLVADLALVPFIPGALDMLAAVLIRDTIEDVKILNPNLISKLVINRVEAQTTLTQTVLELIPNFNMDVLNSKIHKRTAYGEAVLSGTIVHNLKKKAKEAVQEIENLTDEIITIMNSK</sequence>
<dbReference type="NCBIfam" id="NF041546">
    <property type="entry name" value="ParA_partition"/>
    <property type="match status" value="1"/>
</dbReference>
<dbReference type="EMBL" id="CAJNRG010006282">
    <property type="protein sequence ID" value="CAF2084498.1"/>
    <property type="molecule type" value="Genomic_DNA"/>
</dbReference>
<dbReference type="PIRSF" id="PIRSF009320">
    <property type="entry name" value="Nuc_binding_HP_1000"/>
    <property type="match status" value="1"/>
</dbReference>
<feature type="domain" description="CobQ/CobB/MinD/ParA nucleotide binding" evidence="2">
    <location>
        <begin position="6"/>
        <end position="189"/>
    </location>
</feature>
<dbReference type="Pfam" id="PF01656">
    <property type="entry name" value="CbiA"/>
    <property type="match status" value="1"/>
</dbReference>
<accession>A0A819DPQ8</accession>
<dbReference type="SUPFAM" id="SSF52540">
    <property type="entry name" value="P-loop containing nucleoside triphosphate hydrolases"/>
    <property type="match status" value="1"/>
</dbReference>
<name>A0A819DPQ8_9BILA</name>
<dbReference type="InterPro" id="IPR050678">
    <property type="entry name" value="DNA_Partitioning_ATPase"/>
</dbReference>
<dbReference type="Gene3D" id="3.40.50.300">
    <property type="entry name" value="P-loop containing nucleotide triphosphate hydrolases"/>
    <property type="match status" value="1"/>
</dbReference>
<dbReference type="EMBL" id="CAJOBF010000579">
    <property type="protein sequence ID" value="CAF3838756.1"/>
    <property type="molecule type" value="Genomic_DNA"/>
</dbReference>
<evidence type="ECO:0000259" key="2">
    <source>
        <dbReference type="Pfam" id="PF01656"/>
    </source>
</evidence>
<dbReference type="Proteomes" id="UP000663842">
    <property type="component" value="Unassembled WGS sequence"/>
</dbReference>
<dbReference type="InterPro" id="IPR048089">
    <property type="entry name" value="McdA"/>
</dbReference>
<keyword evidence="1" id="KW-0175">Coiled coil</keyword>
<evidence type="ECO:0000256" key="1">
    <source>
        <dbReference type="SAM" id="Coils"/>
    </source>
</evidence>
<proteinExistence type="predicted"/>
<reference evidence="4" key="1">
    <citation type="submission" date="2021-02" db="EMBL/GenBank/DDBJ databases">
        <authorList>
            <person name="Nowell W R."/>
        </authorList>
    </citation>
    <scope>NUCLEOTIDE SEQUENCE</scope>
</reference>
<protein>
    <recommendedName>
        <fullName evidence="2">CobQ/CobB/MinD/ParA nucleotide binding domain-containing protein</fullName>
    </recommendedName>
</protein>
<dbReference type="InterPro" id="IPR027417">
    <property type="entry name" value="P-loop_NTPase"/>
</dbReference>
<feature type="coiled-coil region" evidence="1">
    <location>
        <begin position="192"/>
        <end position="219"/>
    </location>
</feature>
<gene>
    <name evidence="4" type="ORF">UXM345_LOCUS7084</name>
    <name evidence="3" type="ORF">XDN619_LOCUS15422</name>
</gene>
<organism evidence="4 5">
    <name type="scientific">Rotaria magnacalcarata</name>
    <dbReference type="NCBI Taxonomy" id="392030"/>
    <lineage>
        <taxon>Eukaryota</taxon>
        <taxon>Metazoa</taxon>
        <taxon>Spiralia</taxon>
        <taxon>Gnathifera</taxon>
        <taxon>Rotifera</taxon>
        <taxon>Eurotatoria</taxon>
        <taxon>Bdelloidea</taxon>
        <taxon>Philodinida</taxon>
        <taxon>Philodinidae</taxon>
        <taxon>Rotaria</taxon>
    </lineage>
</organism>
<dbReference type="AlphaFoldDB" id="A0A819DPQ8"/>
<evidence type="ECO:0000313" key="3">
    <source>
        <dbReference type="EMBL" id="CAF2084498.1"/>
    </source>
</evidence>
<dbReference type="PANTHER" id="PTHR13696">
    <property type="entry name" value="P-LOOP CONTAINING NUCLEOSIDE TRIPHOSPHATE HYDROLASE"/>
    <property type="match status" value="1"/>
</dbReference>
<comment type="caution">
    <text evidence="4">The sequence shown here is derived from an EMBL/GenBank/DDBJ whole genome shotgun (WGS) entry which is preliminary data.</text>
</comment>
<evidence type="ECO:0000313" key="4">
    <source>
        <dbReference type="EMBL" id="CAF3838756.1"/>
    </source>
</evidence>
<dbReference type="InterPro" id="IPR002586">
    <property type="entry name" value="CobQ/CobB/MinD/ParA_Nub-bd_dom"/>
</dbReference>
<dbReference type="CDD" id="cd02042">
    <property type="entry name" value="ParAB_family"/>
    <property type="match status" value="1"/>
</dbReference>
<evidence type="ECO:0000313" key="5">
    <source>
        <dbReference type="Proteomes" id="UP000663842"/>
    </source>
</evidence>
<dbReference type="Proteomes" id="UP000663887">
    <property type="component" value="Unassembled WGS sequence"/>
</dbReference>